<feature type="domain" description="HD" evidence="1">
    <location>
        <begin position="26"/>
        <end position="127"/>
    </location>
</feature>
<dbReference type="Pfam" id="PF01966">
    <property type="entry name" value="HD"/>
    <property type="match status" value="1"/>
</dbReference>
<gene>
    <name evidence="2" type="ORF">A9C19_07965</name>
</gene>
<organism evidence="2 3">
    <name type="scientific">Bacillus weihaiensis</name>
    <dbReference type="NCBI Taxonomy" id="1547283"/>
    <lineage>
        <taxon>Bacteria</taxon>
        <taxon>Bacillati</taxon>
        <taxon>Bacillota</taxon>
        <taxon>Bacilli</taxon>
        <taxon>Bacillales</taxon>
        <taxon>Bacillaceae</taxon>
        <taxon>Bacillus</taxon>
    </lineage>
</organism>
<dbReference type="PANTHER" id="PTHR33594">
    <property type="entry name" value="SUPERFAMILY HYDROLASE, PUTATIVE (AFU_ORTHOLOGUE AFUA_1G03035)-RELATED"/>
    <property type="match status" value="1"/>
</dbReference>
<dbReference type="EMBL" id="CP016020">
    <property type="protein sequence ID" value="APH04688.1"/>
    <property type="molecule type" value="Genomic_DNA"/>
</dbReference>
<dbReference type="SUPFAM" id="SSF109604">
    <property type="entry name" value="HD-domain/PDEase-like"/>
    <property type="match status" value="1"/>
</dbReference>
<dbReference type="SMART" id="SM00471">
    <property type="entry name" value="HDc"/>
    <property type="match status" value="1"/>
</dbReference>
<dbReference type="AlphaFoldDB" id="A0A1L3MQT0"/>
<dbReference type="KEGG" id="bwh:A9C19_07965"/>
<name>A0A1L3MQT0_9BACI</name>
<sequence>MDKKRIIYETEKLVFSKLEEEGSGHDWWHIERVRKLSLVIAKEEGADIFVVELAALLHDLIDDKLPDQMRLTSAEVKEFLRRYSVDSSIIEKVDIIIQTISFRKKIPSDQLSLEAKVVQDADRLDAIGAIGIARTFAFAGSRGNVIYDPISVKRTDAISHFYEKLLLLKDKMNTRSGKKLAKERHEFLESFLTQFYAEWPSE</sequence>
<dbReference type="Proteomes" id="UP000181936">
    <property type="component" value="Chromosome"/>
</dbReference>
<dbReference type="Gene3D" id="1.20.58.1910">
    <property type="match status" value="1"/>
</dbReference>
<reference evidence="2 3" key="1">
    <citation type="journal article" date="2016" name="Sci. Rep.">
        <title>Complete genome sequence and transcriptomic analysis of a novel marine strain Bacillus weihaiensis reveals the mechanism of brown algae degradation.</title>
        <authorList>
            <person name="Zhu Y."/>
            <person name="Chen P."/>
            <person name="Bao Y."/>
            <person name="Men Y."/>
            <person name="Zeng Y."/>
            <person name="Yang J."/>
            <person name="Sun J."/>
            <person name="Sun Y."/>
        </authorList>
    </citation>
    <scope>NUCLEOTIDE SEQUENCE [LARGE SCALE GENOMIC DNA]</scope>
    <source>
        <strain evidence="2 3">Alg07</strain>
    </source>
</reference>
<keyword evidence="3" id="KW-1185">Reference proteome</keyword>
<dbReference type="InterPro" id="IPR003607">
    <property type="entry name" value="HD/PDEase_dom"/>
</dbReference>
<protein>
    <recommendedName>
        <fullName evidence="1">HD domain-containing protein</fullName>
    </recommendedName>
</protein>
<evidence type="ECO:0000313" key="3">
    <source>
        <dbReference type="Proteomes" id="UP000181936"/>
    </source>
</evidence>
<dbReference type="CDD" id="cd00077">
    <property type="entry name" value="HDc"/>
    <property type="match status" value="1"/>
</dbReference>
<proteinExistence type="predicted"/>
<dbReference type="PROSITE" id="PS51831">
    <property type="entry name" value="HD"/>
    <property type="match status" value="1"/>
</dbReference>
<evidence type="ECO:0000313" key="2">
    <source>
        <dbReference type="EMBL" id="APH04688.1"/>
    </source>
</evidence>
<dbReference type="PANTHER" id="PTHR33594:SF1">
    <property type="entry name" value="HD_PDEASE DOMAIN-CONTAINING PROTEIN"/>
    <property type="match status" value="1"/>
</dbReference>
<dbReference type="RefSeq" id="WP_072579477.1">
    <property type="nucleotide sequence ID" value="NZ_CP016020.1"/>
</dbReference>
<evidence type="ECO:0000259" key="1">
    <source>
        <dbReference type="PROSITE" id="PS51831"/>
    </source>
</evidence>
<dbReference type="InterPro" id="IPR006674">
    <property type="entry name" value="HD_domain"/>
</dbReference>
<dbReference type="Gene3D" id="1.10.472.50">
    <property type="entry name" value="HD-domain/PDEase-like"/>
    <property type="match status" value="1"/>
</dbReference>
<dbReference type="STRING" id="1547283.A9C19_07965"/>
<dbReference type="OrthoDB" id="9797344at2"/>
<accession>A0A1L3MQT0</accession>